<evidence type="ECO:0008006" key="4">
    <source>
        <dbReference type="Google" id="ProtNLM"/>
    </source>
</evidence>
<name>A0A9P7RBE0_9PEZI</name>
<keyword evidence="3" id="KW-1185">Reference proteome</keyword>
<evidence type="ECO:0000313" key="3">
    <source>
        <dbReference type="Proteomes" id="UP000699042"/>
    </source>
</evidence>
<dbReference type="Proteomes" id="UP000699042">
    <property type="component" value="Unassembled WGS sequence"/>
</dbReference>
<proteinExistence type="predicted"/>
<protein>
    <recommendedName>
        <fullName evidence="4">Secreted protein</fullName>
    </recommendedName>
</protein>
<organism evidence="2 3">
    <name type="scientific">Colletotrichum scovillei</name>
    <dbReference type="NCBI Taxonomy" id="1209932"/>
    <lineage>
        <taxon>Eukaryota</taxon>
        <taxon>Fungi</taxon>
        <taxon>Dikarya</taxon>
        <taxon>Ascomycota</taxon>
        <taxon>Pezizomycotina</taxon>
        <taxon>Sordariomycetes</taxon>
        <taxon>Hypocreomycetidae</taxon>
        <taxon>Glomerellales</taxon>
        <taxon>Glomerellaceae</taxon>
        <taxon>Colletotrichum</taxon>
        <taxon>Colletotrichum acutatum species complex</taxon>
    </lineage>
</organism>
<evidence type="ECO:0000256" key="1">
    <source>
        <dbReference type="SAM" id="SignalP"/>
    </source>
</evidence>
<accession>A0A9P7RBE0</accession>
<dbReference type="AlphaFoldDB" id="A0A9P7RBE0"/>
<evidence type="ECO:0000313" key="2">
    <source>
        <dbReference type="EMBL" id="KAG7053427.1"/>
    </source>
</evidence>
<feature type="signal peptide" evidence="1">
    <location>
        <begin position="1"/>
        <end position="18"/>
    </location>
</feature>
<feature type="chain" id="PRO_5040148592" description="Secreted protein" evidence="1">
    <location>
        <begin position="19"/>
        <end position="72"/>
    </location>
</feature>
<comment type="caution">
    <text evidence="2">The sequence shown here is derived from an EMBL/GenBank/DDBJ whole genome shotgun (WGS) entry which is preliminary data.</text>
</comment>
<gene>
    <name evidence="2" type="ORF">JMJ77_000515</name>
</gene>
<reference evidence="2" key="1">
    <citation type="submission" date="2021-05" db="EMBL/GenBank/DDBJ databases">
        <title>Comparative genomics of three Colletotrichum scovillei strains and genetic complementation revealed genes involved fungal growth and virulence on chili pepper.</title>
        <authorList>
            <person name="Hsieh D.-K."/>
            <person name="Chuang S.-C."/>
            <person name="Chen C.-Y."/>
            <person name="Chao Y.-T."/>
            <person name="Lu M.-Y.J."/>
            <person name="Lee M.-H."/>
            <person name="Shih M.-C."/>
        </authorList>
    </citation>
    <scope>NUCLEOTIDE SEQUENCE</scope>
    <source>
        <strain evidence="2">Coll-153</strain>
    </source>
</reference>
<sequence>MLSIWAVWVAGLREEAASFPVTQCQVTMPYAAATYDIGRLHSVGINLWFGCFFFSGPPTASSVRAGALLELV</sequence>
<keyword evidence="1" id="KW-0732">Signal</keyword>
<dbReference type="EMBL" id="JAESDN010000003">
    <property type="protein sequence ID" value="KAG7053427.1"/>
    <property type="molecule type" value="Genomic_DNA"/>
</dbReference>